<dbReference type="RefSeq" id="WP_168443543.1">
    <property type="nucleotide sequence ID" value="NZ_JAAXOO010000010.1"/>
</dbReference>
<keyword evidence="3" id="KW-0472">Membrane</keyword>
<keyword evidence="5 7" id="KW-0449">Lipoprotein</keyword>
<evidence type="ECO:0000256" key="2">
    <source>
        <dbReference type="ARBA" id="ARBA00022729"/>
    </source>
</evidence>
<evidence type="ECO:0000313" key="8">
    <source>
        <dbReference type="Proteomes" id="UP000565715"/>
    </source>
</evidence>
<accession>A0A846XRP7</accession>
<dbReference type="InterPro" id="IPR025971">
    <property type="entry name" value="LppP/LprE"/>
</dbReference>
<keyword evidence="2 6" id="KW-0732">Signal</keyword>
<keyword evidence="8" id="KW-1185">Reference proteome</keyword>
<evidence type="ECO:0000256" key="6">
    <source>
        <dbReference type="SAM" id="SignalP"/>
    </source>
</evidence>
<keyword evidence="4" id="KW-0564">Palmitate</keyword>
<protein>
    <submittedName>
        <fullName evidence="7">LppP/LprE family lipoprotein</fullName>
    </submittedName>
</protein>
<keyword evidence="1" id="KW-1003">Cell membrane</keyword>
<evidence type="ECO:0000256" key="1">
    <source>
        <dbReference type="ARBA" id="ARBA00022475"/>
    </source>
</evidence>
<evidence type="ECO:0000256" key="5">
    <source>
        <dbReference type="ARBA" id="ARBA00023288"/>
    </source>
</evidence>
<sequence>MIRKAAAALSLAFAATAAGAGTAGATPEVPATPESCPAVPADRVDDAVSRLPQAFPDVPWKVTGSGSSVDCALNWVQVDPDGATGSSPTHILLFDHFKYGSTATEDPEAFVNVAGSDAPGQITITFRWLNPGDPNANPTGRADVRYQLFPQSPPGPIDPIPPEVTG</sequence>
<comment type="caution">
    <text evidence="7">The sequence shown here is derived from an EMBL/GenBank/DDBJ whole genome shotgun (WGS) entry which is preliminary data.</text>
</comment>
<dbReference type="Pfam" id="PF14041">
    <property type="entry name" value="Lipoprotein_21"/>
    <property type="match status" value="1"/>
</dbReference>
<organism evidence="7 8">
    <name type="scientific">Nocardia speluncae</name>
    <dbReference type="NCBI Taxonomy" id="419477"/>
    <lineage>
        <taxon>Bacteria</taxon>
        <taxon>Bacillati</taxon>
        <taxon>Actinomycetota</taxon>
        <taxon>Actinomycetes</taxon>
        <taxon>Mycobacteriales</taxon>
        <taxon>Nocardiaceae</taxon>
        <taxon>Nocardia</taxon>
    </lineage>
</organism>
<evidence type="ECO:0000256" key="3">
    <source>
        <dbReference type="ARBA" id="ARBA00023136"/>
    </source>
</evidence>
<gene>
    <name evidence="7" type="ORF">HGA13_32845</name>
</gene>
<dbReference type="Proteomes" id="UP000565715">
    <property type="component" value="Unassembled WGS sequence"/>
</dbReference>
<dbReference type="EMBL" id="JAAXOO010000010">
    <property type="protein sequence ID" value="NKY37819.1"/>
    <property type="molecule type" value="Genomic_DNA"/>
</dbReference>
<feature type="signal peptide" evidence="6">
    <location>
        <begin position="1"/>
        <end position="20"/>
    </location>
</feature>
<feature type="chain" id="PRO_5038379599" evidence="6">
    <location>
        <begin position="21"/>
        <end position="166"/>
    </location>
</feature>
<evidence type="ECO:0000313" key="7">
    <source>
        <dbReference type="EMBL" id="NKY37819.1"/>
    </source>
</evidence>
<evidence type="ECO:0000256" key="4">
    <source>
        <dbReference type="ARBA" id="ARBA00023139"/>
    </source>
</evidence>
<proteinExistence type="predicted"/>
<name>A0A846XRP7_9NOCA</name>
<reference evidence="7 8" key="1">
    <citation type="submission" date="2020-04" db="EMBL/GenBank/DDBJ databases">
        <title>MicrobeNet Type strains.</title>
        <authorList>
            <person name="Nicholson A.C."/>
        </authorList>
    </citation>
    <scope>NUCLEOTIDE SEQUENCE [LARGE SCALE GENOMIC DNA]</scope>
    <source>
        <strain evidence="7 8">DSM 45078</strain>
    </source>
</reference>
<dbReference type="AlphaFoldDB" id="A0A846XRP7"/>